<feature type="transmembrane region" description="Helical" evidence="1">
    <location>
        <begin position="7"/>
        <end position="30"/>
    </location>
</feature>
<sequence length="652" mass="74116">MKKLFHFFGSIHFAISLIATTALFVIAGTLIESWADSHQYAASLTYEHPAFLVLLFFFFINILFAALRRWPFRPKHIPFLITHLGLLMIIAGVVVKTFYGLQGVMMLIEGSGSDQVRIPHTKALRMESREHQIVFFSLDDRKAPFQLVGYAPHSTETYNYWIKGNSATIQGLPPFPVFQWDGGEIPLSGRAKFTEDEVWNLVALRTDDVGKAAEALYQQRMDRGVADLDFHSEEGLINPTVKIDGVSIPLKGEQSLVNDQGIDLTLSPTLAFMQDVQEDTHLFFFDRFGRVFYQKYRGDQLPTLAVYDEGFSGYHAVADIPYYPQGRKEIQEQFLEKLCAELQNADPKALAPPFKLLFQQIGKDYDKVISNLFRNWSQTEKANMPSLDWSLTDQHLLRSLQWAARYLEEEGNVDDWPIAVPQGSGEEQKAALVQQLASIGDRLPPLSFNNDAALLKAYLLLYGIYPSAITPPSSVLGIEPKHIFLETPLTFRYRIKQAGKKIEENQPIASLKFEDGKSVTLSYDAAGTGLCRPACNGQYLVRFQPEEKKIPYHIRLRNAKAITYANSQQPFSYEAEIYINGKEKTLSMNQVHETWDGYRFYLSSISSSDVSHAKRVQLIVNRDPAKYWLTYPGGSLVSLGIFLLFWWRPMSR</sequence>
<dbReference type="Proteomes" id="UP000001505">
    <property type="component" value="Chromosome"/>
</dbReference>
<keyword evidence="3" id="KW-1185">Reference proteome</keyword>
<evidence type="ECO:0000313" key="2">
    <source>
        <dbReference type="EMBL" id="ADI38354.1"/>
    </source>
</evidence>
<keyword evidence="1" id="KW-0812">Transmembrane</keyword>
<feature type="transmembrane region" description="Helical" evidence="1">
    <location>
        <begin position="627"/>
        <end position="647"/>
    </location>
</feature>
<keyword evidence="1" id="KW-1133">Transmembrane helix</keyword>
<dbReference type="eggNOG" id="COG1333">
    <property type="taxonomic scope" value="Bacteria"/>
</dbReference>
<protein>
    <submittedName>
        <fullName evidence="2">Putative membrane protein</fullName>
    </submittedName>
</protein>
<dbReference type="OrthoDB" id="20781at2"/>
<keyword evidence="1" id="KW-0472">Membrane</keyword>
<dbReference type="STRING" id="716544.wcw_0994"/>
<dbReference type="AlphaFoldDB" id="D6YW43"/>
<dbReference type="HOGENOM" id="CLU_354829_0_0_0"/>
<dbReference type="KEGG" id="wch:wcw_0994"/>
<proteinExistence type="predicted"/>
<reference evidence="2 3" key="1">
    <citation type="journal article" date="2010" name="PLoS ONE">
        <title>The Waddlia genome: a window into chlamydial biology.</title>
        <authorList>
            <person name="Bertelli C."/>
            <person name="Collyn F."/>
            <person name="Croxatto A."/>
            <person name="Ruckert C."/>
            <person name="Polkinghorne A."/>
            <person name="Kebbi-Beghdadi C."/>
            <person name="Goesmann A."/>
            <person name="Vaughan L."/>
            <person name="Greub G."/>
        </authorList>
    </citation>
    <scope>NUCLEOTIDE SEQUENCE [LARGE SCALE GENOMIC DNA]</scope>
    <source>
        <strain evidence="3">ATCC VR-1470 / WSU 86-1044</strain>
    </source>
</reference>
<evidence type="ECO:0000313" key="3">
    <source>
        <dbReference type="Proteomes" id="UP000001505"/>
    </source>
</evidence>
<gene>
    <name evidence="2" type="ordered locus">wcw_0994</name>
</gene>
<dbReference type="EMBL" id="CP001928">
    <property type="protein sequence ID" value="ADI38354.1"/>
    <property type="molecule type" value="Genomic_DNA"/>
</dbReference>
<evidence type="ECO:0000256" key="1">
    <source>
        <dbReference type="SAM" id="Phobius"/>
    </source>
</evidence>
<feature type="transmembrane region" description="Helical" evidence="1">
    <location>
        <begin position="50"/>
        <end position="67"/>
    </location>
</feature>
<accession>D6YW43</accession>
<feature type="transmembrane region" description="Helical" evidence="1">
    <location>
        <begin position="79"/>
        <end position="99"/>
    </location>
</feature>
<name>D6YW43_WADCW</name>
<dbReference type="RefSeq" id="WP_013182068.1">
    <property type="nucleotide sequence ID" value="NC_014225.1"/>
</dbReference>
<organism evidence="2 3">
    <name type="scientific">Waddlia chondrophila (strain ATCC VR-1470 / WSU 86-1044)</name>
    <dbReference type="NCBI Taxonomy" id="716544"/>
    <lineage>
        <taxon>Bacteria</taxon>
        <taxon>Pseudomonadati</taxon>
        <taxon>Chlamydiota</taxon>
        <taxon>Chlamydiia</taxon>
        <taxon>Parachlamydiales</taxon>
        <taxon>Waddliaceae</taxon>
        <taxon>Waddlia</taxon>
    </lineage>
</organism>